<organism evidence="4 5">
    <name type="scientific">Metasolibacillus meyeri</name>
    <dbReference type="NCBI Taxonomy" id="1071052"/>
    <lineage>
        <taxon>Bacteria</taxon>
        <taxon>Bacillati</taxon>
        <taxon>Bacillota</taxon>
        <taxon>Bacilli</taxon>
        <taxon>Bacillales</taxon>
        <taxon>Caryophanaceae</taxon>
        <taxon>Metasolibacillus</taxon>
    </lineage>
</organism>
<sequence length="747" mass="79670">MKNKRNKFYAATAAVAVTATVVAVTPVLAASSFSDVKADNAHYEAITALHAAGIISGYPDGTFKPNNDVTRGQAAKIIAGVLGLDTKAVANPNFADISTSHQYYGPISALAALDAIDYYDDNTVEPNETITRGELAFMIAQALGLEAQGDSPFTDVPADNDYAYFVTALYEAGIGQGISATEFGVDQNVKRGQLATLILNAVNSLIEVPEVEEPETPEVTTDDSFKLTVLHVNDTHARVDKMPKLATAVKEQRAAKDNVLTLHAGDAFSGTLYFNEFHGKADLELLNGVGFDAMVFGNHEFDLGSSPEGHQALADFVAAAKFSFVAANVDFSADDKFTGLFTDLVSSEPENGKIYSGIVKEIDGEKVGIFGLTTEETKDIASPDKITFSNYIEEAKKAVAAFEGMGVNKIIALTHIGYNDNPNVDNDILLAKNVPGIDIIVGGHDHVKLEEPFVVDTNTVGEAKDVTLIVQANEYVNYLGTLDVTFDENGIVTEYDGKLIDLGEVAEDAELVKLLAPYKEHVDGVNNKEIGVTLTEALTNPRASDNSLESVRSNETALGNIITDGMLAKAQQYTDKTVVMALQNGGGIRAAIPAGNITVGQVINVLPFGNTLALMDVTGAELKAAFEASLKNAPKENGGFLHIAGAKLTYDSSKEVGSRVVTIEYFDKASGQYVALEDGKTYTVATNAFTAKGGDGFDMFAKAYAEGRVTDLGLSDWENFQEQLLSLEKVPTTTEGRIIDSALPTEE</sequence>
<dbReference type="PRINTS" id="PR01607">
    <property type="entry name" value="APYRASEFAMLY"/>
</dbReference>
<dbReference type="SUPFAM" id="SSF56300">
    <property type="entry name" value="Metallo-dependent phosphatases"/>
    <property type="match status" value="1"/>
</dbReference>
<dbReference type="EMBL" id="JARSFG010000003">
    <property type="protein sequence ID" value="MEC1177219.1"/>
    <property type="molecule type" value="Genomic_DNA"/>
</dbReference>
<feature type="signal peptide" evidence="2">
    <location>
        <begin position="1"/>
        <end position="29"/>
    </location>
</feature>
<keyword evidence="1 2" id="KW-0732">Signal</keyword>
<evidence type="ECO:0000256" key="1">
    <source>
        <dbReference type="ARBA" id="ARBA00022729"/>
    </source>
</evidence>
<dbReference type="SUPFAM" id="SSF55816">
    <property type="entry name" value="5'-nucleotidase (syn. UDP-sugar hydrolase), C-terminal domain"/>
    <property type="match status" value="1"/>
</dbReference>
<keyword evidence="2" id="KW-0547">Nucleotide-binding</keyword>
<dbReference type="InterPro" id="IPR008334">
    <property type="entry name" value="5'-Nucleotdase_C"/>
</dbReference>
<dbReference type="InterPro" id="IPR036907">
    <property type="entry name" value="5'-Nucleotdase_C_sf"/>
</dbReference>
<protein>
    <submittedName>
        <fullName evidence="4">5'-nucleotidase C-terminal domain-containing protein</fullName>
    </submittedName>
</protein>
<dbReference type="GO" id="GO:0016787">
    <property type="term" value="F:hydrolase activity"/>
    <property type="evidence" value="ECO:0007669"/>
    <property type="project" value="UniProtKB-KW"/>
</dbReference>
<evidence type="ECO:0000313" key="5">
    <source>
        <dbReference type="Proteomes" id="UP001344888"/>
    </source>
</evidence>
<name>A0AAW9NPM8_9BACL</name>
<dbReference type="AlphaFoldDB" id="A0AAW9NPM8"/>
<dbReference type="Pfam" id="PF00395">
    <property type="entry name" value="SLH"/>
    <property type="match status" value="3"/>
</dbReference>
<dbReference type="InterPro" id="IPR006179">
    <property type="entry name" value="5_nucleotidase/apyrase"/>
</dbReference>
<keyword evidence="2" id="KW-0378">Hydrolase</keyword>
<accession>A0AAW9NPM8</accession>
<dbReference type="PROSITE" id="PS51272">
    <property type="entry name" value="SLH"/>
    <property type="match status" value="2"/>
</dbReference>
<evidence type="ECO:0000259" key="3">
    <source>
        <dbReference type="PROSITE" id="PS51272"/>
    </source>
</evidence>
<feature type="domain" description="SLH" evidence="3">
    <location>
        <begin position="94"/>
        <end position="153"/>
    </location>
</feature>
<reference evidence="4 5" key="1">
    <citation type="submission" date="2023-03" db="EMBL/GenBank/DDBJ databases">
        <title>Bacillus Genome Sequencing.</title>
        <authorList>
            <person name="Dunlap C."/>
        </authorList>
    </citation>
    <scope>NUCLEOTIDE SEQUENCE [LARGE SCALE GENOMIC DNA]</scope>
    <source>
        <strain evidence="4 5">B-59205</strain>
    </source>
</reference>
<dbReference type="PANTHER" id="PTHR11575">
    <property type="entry name" value="5'-NUCLEOTIDASE-RELATED"/>
    <property type="match status" value="1"/>
</dbReference>
<dbReference type="Proteomes" id="UP001344888">
    <property type="component" value="Unassembled WGS sequence"/>
</dbReference>
<evidence type="ECO:0000313" key="4">
    <source>
        <dbReference type="EMBL" id="MEC1177219.1"/>
    </source>
</evidence>
<dbReference type="Gene3D" id="3.90.780.10">
    <property type="entry name" value="5'-Nucleotidase, C-terminal domain"/>
    <property type="match status" value="1"/>
</dbReference>
<dbReference type="InterPro" id="IPR001119">
    <property type="entry name" value="SLH_dom"/>
</dbReference>
<proteinExistence type="inferred from homology"/>
<dbReference type="InterPro" id="IPR029052">
    <property type="entry name" value="Metallo-depent_PP-like"/>
</dbReference>
<keyword evidence="5" id="KW-1185">Reference proteome</keyword>
<dbReference type="Gene3D" id="3.60.21.10">
    <property type="match status" value="1"/>
</dbReference>
<dbReference type="InterPro" id="IPR004843">
    <property type="entry name" value="Calcineurin-like_PHP"/>
</dbReference>
<feature type="domain" description="SLH" evidence="3">
    <location>
        <begin position="29"/>
        <end position="92"/>
    </location>
</feature>
<comment type="similarity">
    <text evidence="2">Belongs to the 5'-nucleotidase family.</text>
</comment>
<feature type="chain" id="PRO_5043113254" evidence="2">
    <location>
        <begin position="30"/>
        <end position="747"/>
    </location>
</feature>
<dbReference type="GO" id="GO:0000166">
    <property type="term" value="F:nucleotide binding"/>
    <property type="evidence" value="ECO:0007669"/>
    <property type="project" value="UniProtKB-KW"/>
</dbReference>
<comment type="caution">
    <text evidence="4">The sequence shown here is derived from an EMBL/GenBank/DDBJ whole genome shotgun (WGS) entry which is preliminary data.</text>
</comment>
<dbReference type="Pfam" id="PF02872">
    <property type="entry name" value="5_nucleotid_C"/>
    <property type="match status" value="1"/>
</dbReference>
<dbReference type="RefSeq" id="WP_326121478.1">
    <property type="nucleotide sequence ID" value="NZ_JARSFG010000003.1"/>
</dbReference>
<evidence type="ECO:0000256" key="2">
    <source>
        <dbReference type="RuleBase" id="RU362119"/>
    </source>
</evidence>
<dbReference type="GO" id="GO:0009166">
    <property type="term" value="P:nucleotide catabolic process"/>
    <property type="evidence" value="ECO:0007669"/>
    <property type="project" value="InterPro"/>
</dbReference>
<gene>
    <name evidence="4" type="ORF">P9B03_01880</name>
</gene>
<dbReference type="Pfam" id="PF00149">
    <property type="entry name" value="Metallophos"/>
    <property type="match status" value="1"/>
</dbReference>
<dbReference type="PANTHER" id="PTHR11575:SF24">
    <property type="entry name" value="5'-NUCLEOTIDASE"/>
    <property type="match status" value="1"/>
</dbReference>